<dbReference type="Gene3D" id="3.30.450.20">
    <property type="entry name" value="PAS domain"/>
    <property type="match status" value="1"/>
</dbReference>
<dbReference type="CDD" id="cd01948">
    <property type="entry name" value="EAL"/>
    <property type="match status" value="1"/>
</dbReference>
<dbReference type="Pfam" id="PF00563">
    <property type="entry name" value="EAL"/>
    <property type="match status" value="1"/>
</dbReference>
<dbReference type="InterPro" id="IPR029787">
    <property type="entry name" value="Nucleotide_cyclase"/>
</dbReference>
<dbReference type="PROSITE" id="PS50112">
    <property type="entry name" value="PAS"/>
    <property type="match status" value="1"/>
</dbReference>
<name>A0A1C2FZW0_9GAMM</name>
<organism evidence="1 2">
    <name type="scientific">Acidiferrobacter thiooxydans</name>
    <dbReference type="NCBI Taxonomy" id="163359"/>
    <lineage>
        <taxon>Bacteria</taxon>
        <taxon>Pseudomonadati</taxon>
        <taxon>Pseudomonadota</taxon>
        <taxon>Gammaproteobacteria</taxon>
        <taxon>Acidiferrobacterales</taxon>
        <taxon>Acidiferrobacteraceae</taxon>
        <taxon>Acidiferrobacter</taxon>
    </lineage>
</organism>
<protein>
    <submittedName>
        <fullName evidence="1">PAS domain S-box protein</fullName>
    </submittedName>
</protein>
<dbReference type="EMBL" id="PSYR01000002">
    <property type="protein sequence ID" value="RCN55977.1"/>
    <property type="molecule type" value="Genomic_DNA"/>
</dbReference>
<comment type="caution">
    <text evidence="1">The sequence shown here is derived from an EMBL/GenBank/DDBJ whole genome shotgun (WGS) entry which is preliminary data.</text>
</comment>
<dbReference type="InterPro" id="IPR035919">
    <property type="entry name" value="EAL_sf"/>
</dbReference>
<dbReference type="RefSeq" id="WP_065971431.1">
    <property type="nucleotide sequence ID" value="NZ_CP080624.1"/>
</dbReference>
<accession>A0A1C2FZW0</accession>
<reference evidence="1 2" key="1">
    <citation type="submission" date="2018-02" db="EMBL/GenBank/DDBJ databases">
        <title>Insights into the biology of acidophilic members of the Acidiferrobacteraceae family derived from comparative genomic analyses.</title>
        <authorList>
            <person name="Issotta F."/>
            <person name="Thyssen C."/>
            <person name="Mena C."/>
            <person name="Moya A."/>
            <person name="Bellenberg S."/>
            <person name="Sproer C."/>
            <person name="Covarrubias P.C."/>
            <person name="Sand W."/>
            <person name="Quatrini R."/>
            <person name="Vera M."/>
        </authorList>
    </citation>
    <scope>NUCLEOTIDE SEQUENCE [LARGE SCALE GENOMIC DNA]</scope>
    <source>
        <strain evidence="2">m-1</strain>
    </source>
</reference>
<dbReference type="SUPFAM" id="SSF55785">
    <property type="entry name" value="PYP-like sensor domain (PAS domain)"/>
    <property type="match status" value="1"/>
</dbReference>
<proteinExistence type="predicted"/>
<dbReference type="NCBIfam" id="TIGR00229">
    <property type="entry name" value="sensory_box"/>
    <property type="match status" value="1"/>
</dbReference>
<dbReference type="AlphaFoldDB" id="A0A1C2FZW0"/>
<dbReference type="CDD" id="cd01949">
    <property type="entry name" value="GGDEF"/>
    <property type="match status" value="1"/>
</dbReference>
<dbReference type="InterPro" id="IPR013656">
    <property type="entry name" value="PAS_4"/>
</dbReference>
<dbReference type="PANTHER" id="PTHR44757:SF2">
    <property type="entry name" value="BIOFILM ARCHITECTURE MAINTENANCE PROTEIN MBAA"/>
    <property type="match status" value="1"/>
</dbReference>
<dbReference type="PROSITE" id="PS50887">
    <property type="entry name" value="GGDEF"/>
    <property type="match status" value="1"/>
</dbReference>
<dbReference type="InterPro" id="IPR000160">
    <property type="entry name" value="GGDEF_dom"/>
</dbReference>
<dbReference type="SUPFAM" id="SSF141868">
    <property type="entry name" value="EAL domain-like"/>
    <property type="match status" value="1"/>
</dbReference>
<dbReference type="Proteomes" id="UP000253250">
    <property type="component" value="Unassembled WGS sequence"/>
</dbReference>
<dbReference type="InterPro" id="IPR035965">
    <property type="entry name" value="PAS-like_dom_sf"/>
</dbReference>
<dbReference type="Pfam" id="PF00990">
    <property type="entry name" value="GGDEF"/>
    <property type="match status" value="1"/>
</dbReference>
<sequence length="934" mass="103579">MNRHRQAPASARASRAPRTLRAARMDPSPPLRVALLTEQLRLFGRRYGWQVLANLVVATACLLLFARSVGAWDKTLWWTGLAINGILRFFPVRLTRADCGLDVAARHRRLVAHLLIDGLLWALLILAVPYPRNSINPPFLVAIVTGLISGPIPFLSVLPGGYEAFAIAPVLALAWREYAGRGGSAFGVSMALAVVVLQAFATKIAHLNGTAVRERILRDFRLQGLLRRSRRREAAVHALLEASPDLIGLLDAEGRWQLANGAALEAFGIAREDLIHVEPQRLLEQVPDTPTRESLGDFMRTSEGTVREEILLRRAHATPRVLDLLRCALPGAVGGGSLLIARDVTAQKREALARQLRDRLTDASLRGESPDRSLGTVLDSIAEYLDLLWIAMARIDKVGTPLSVAQGGRLHLDAQSALTLALSPADPPYRIVYPLAHNGIHYGAIAYRPLVPEALSNEAKEWLARLSWDVGSACELDAAQTRLRTLAHYDELTGLPNRALFLRLLTETMERAAHVDALQAVLFLDLDRFKDINDLLGHAAGDRLLLEVTARLRQTARAGDVVARLSGDEFAVILRDAARMSDIETVITRLLTAMRTPIRIGTDQVSTQASIGLTIYPFDDSDPQTLLRHADLAMYEAKRQGRNRWSIFEHSLDRATRDRQSLQKRLRTALAEDRFALHYQPQVELATGRIAGMEALLRWRDPEEQPQSPEVFVAIAEESGLIIPLGEWVLQEACRQQRRWMDQGLTLQIAVNLSPSQFQDPEIHHRVCEVLRASGTATHHIALEITERAAFADPERARRTLDAWCQRGLQFAIDDFGTGQASLSYLTDLPTALIKIDRGFIAPLPEDPQHRAIVEGVIHMAHQLGRPVLAEGVETMAQWEWLKAQGCDLAQGYAIARPMPAEAVPDWLATWLQDRSLSHEQGIFVAAQRTAVLI</sequence>
<dbReference type="SMART" id="SM00267">
    <property type="entry name" value="GGDEF"/>
    <property type="match status" value="1"/>
</dbReference>
<dbReference type="SMART" id="SM00052">
    <property type="entry name" value="EAL"/>
    <property type="match status" value="1"/>
</dbReference>
<dbReference type="SUPFAM" id="SSF55073">
    <property type="entry name" value="Nucleotide cyclase"/>
    <property type="match status" value="1"/>
</dbReference>
<dbReference type="Gene3D" id="3.20.20.450">
    <property type="entry name" value="EAL domain"/>
    <property type="match status" value="1"/>
</dbReference>
<dbReference type="SMART" id="SM00091">
    <property type="entry name" value="PAS"/>
    <property type="match status" value="1"/>
</dbReference>
<dbReference type="InterPro" id="IPR052155">
    <property type="entry name" value="Biofilm_reg_signaling"/>
</dbReference>
<evidence type="ECO:0000313" key="2">
    <source>
        <dbReference type="Proteomes" id="UP000253250"/>
    </source>
</evidence>
<dbReference type="PROSITE" id="PS50883">
    <property type="entry name" value="EAL"/>
    <property type="match status" value="1"/>
</dbReference>
<keyword evidence="2" id="KW-1185">Reference proteome</keyword>
<dbReference type="OrthoDB" id="9176779at2"/>
<dbReference type="Pfam" id="PF08448">
    <property type="entry name" value="PAS_4"/>
    <property type="match status" value="1"/>
</dbReference>
<dbReference type="InterPro" id="IPR001633">
    <property type="entry name" value="EAL_dom"/>
</dbReference>
<dbReference type="NCBIfam" id="TIGR00254">
    <property type="entry name" value="GGDEF"/>
    <property type="match status" value="1"/>
</dbReference>
<dbReference type="Gene3D" id="3.30.70.270">
    <property type="match status" value="1"/>
</dbReference>
<gene>
    <name evidence="1" type="ORF">C4900_08790</name>
</gene>
<dbReference type="InterPro" id="IPR000014">
    <property type="entry name" value="PAS"/>
</dbReference>
<dbReference type="PANTHER" id="PTHR44757">
    <property type="entry name" value="DIGUANYLATE CYCLASE DGCP"/>
    <property type="match status" value="1"/>
</dbReference>
<dbReference type="STRING" id="163359.A9R16_14995"/>
<dbReference type="InterPro" id="IPR043128">
    <property type="entry name" value="Rev_trsase/Diguanyl_cyclase"/>
</dbReference>
<evidence type="ECO:0000313" key="1">
    <source>
        <dbReference type="EMBL" id="RCN55977.1"/>
    </source>
</evidence>